<evidence type="ECO:0008006" key="3">
    <source>
        <dbReference type="Google" id="ProtNLM"/>
    </source>
</evidence>
<evidence type="ECO:0000313" key="1">
    <source>
        <dbReference type="EMBL" id="KAL3634102.1"/>
    </source>
</evidence>
<organism evidence="1 2">
    <name type="scientific">Castilleja foliolosa</name>
    <dbReference type="NCBI Taxonomy" id="1961234"/>
    <lineage>
        <taxon>Eukaryota</taxon>
        <taxon>Viridiplantae</taxon>
        <taxon>Streptophyta</taxon>
        <taxon>Embryophyta</taxon>
        <taxon>Tracheophyta</taxon>
        <taxon>Spermatophyta</taxon>
        <taxon>Magnoliopsida</taxon>
        <taxon>eudicotyledons</taxon>
        <taxon>Gunneridae</taxon>
        <taxon>Pentapetalae</taxon>
        <taxon>asterids</taxon>
        <taxon>lamiids</taxon>
        <taxon>Lamiales</taxon>
        <taxon>Orobanchaceae</taxon>
        <taxon>Pedicularideae</taxon>
        <taxon>Castillejinae</taxon>
        <taxon>Castilleja</taxon>
    </lineage>
</organism>
<protein>
    <recommendedName>
        <fullName evidence="3">TATA box-binding protein-associated factor RNA polymerase I subunit C</fullName>
    </recommendedName>
</protein>
<comment type="caution">
    <text evidence="1">The sequence shown here is derived from an EMBL/GenBank/DDBJ whole genome shotgun (WGS) entry which is preliminary data.</text>
</comment>
<gene>
    <name evidence="1" type="ORF">CASFOL_021156</name>
</gene>
<dbReference type="EMBL" id="JAVIJP010000028">
    <property type="protein sequence ID" value="KAL3634102.1"/>
    <property type="molecule type" value="Genomic_DNA"/>
</dbReference>
<dbReference type="PANTHER" id="PTHR15319">
    <property type="entry name" value="TATA BOX-BINDING PROTEIN ASSOCIATED FACTOR RNA POLYMERASE I SUBUNIT C"/>
    <property type="match status" value="1"/>
</dbReference>
<reference evidence="2" key="1">
    <citation type="journal article" date="2024" name="IScience">
        <title>Strigolactones Initiate the Formation of Haustorium-like Structures in Castilleja.</title>
        <authorList>
            <person name="Buerger M."/>
            <person name="Peterson D."/>
            <person name="Chory J."/>
        </authorList>
    </citation>
    <scope>NUCLEOTIDE SEQUENCE [LARGE SCALE GENOMIC DNA]</scope>
</reference>
<accession>A0ABD3CXA3</accession>
<dbReference type="AlphaFoldDB" id="A0ABD3CXA3"/>
<proteinExistence type="predicted"/>
<name>A0ABD3CXA3_9LAMI</name>
<evidence type="ECO:0000313" key="2">
    <source>
        <dbReference type="Proteomes" id="UP001632038"/>
    </source>
</evidence>
<keyword evidence="2" id="KW-1185">Reference proteome</keyword>
<dbReference type="Proteomes" id="UP001632038">
    <property type="component" value="Unassembled WGS sequence"/>
</dbReference>
<dbReference type="PANTHER" id="PTHR15319:SF1">
    <property type="entry name" value="TATA BOX-BINDING PROTEIN-ASSOCIATED FACTOR RNA POLYMERASE I SUBUNIT C"/>
    <property type="match status" value="1"/>
</dbReference>
<dbReference type="InterPro" id="IPR038801">
    <property type="entry name" value="TAF1C"/>
</dbReference>
<sequence>MEFVPEWKSRWPISSTFSAPLLIPNKEQDTPFGPLIFTHTAGSSAAIFQSPDLAPRLPPLYPHLSCSRFLREFCPLSGSASSIPSFVGAQLPDYSSCFDGFNSLQVLQIPNKKLIIAFFTTGDNSDYVGFSSIYVRDGVLSVNSQLGDFFQLVKEGNLNHQRITLLLANPVDDLCFDENGDGQKIVTVGFLMVCTCYSVCWYRVGITSVDRLSDNSVCLDYLGCANVNILRENAVVSACWSPHLREECVVLLENGDLLLFDVSSFGGKVRSIFSAKRNNRVVNTSMRFSLADKCGLQKEESGTKGRDWFKCEFSWHPRLLIASHRTEVFLVDLRSPGECNVCSLLKLEMLSMDKNDGFFAFSRVPSDGFFFTVATKTLLLLCDVRKPFMPVLQWAHGLQNPRYMAVFRLSELRANAEDTKYKLASESGYCIMLGSFWDDEFNIFCYGPDGNGNEPVSSQSSKLCKLCYAWGLPSKLSLSDSTCKCGSCVVREEFTEMSLPSWIDWRQKKQLVLGFGILNADIYAQLSSLNRFGGFMLIRLTSLGKLEVQHYHATWEPEKFPGAGHKRKNSYLEDDNLLYDRDDSEYDVVRKFQHFKLDFLSAFLKGKLEKYIVKRREKMEDSSKGNVCKRRMVKSELNFHEEICPKLKTFMVPEARLSTVLKDICLPTTIHEIALSSMFSDLPTNLMKLAFSTYSDFDSVPENHNEPLEFLGIPDQPQVPSFPFRKPSDHSSKWSSKVQPCNALVGPIISPLFLTSLHNLWMEERKDKRELYLKESEEFTIHARFKRQCDKVVEVVQDQISGSDGKTQDDDFVSLADDAEPMNNATQKLKLSCHRPSAFLESPSDVDSGKPGSEDFMFSTHVFRKSQELASDIRPGMVGKELFGVGCPIELKFDDCTTDCGPKELELFQNLKKRDLDFQRRFKPYQDYISRQDGW</sequence>